<gene>
    <name evidence="3" type="ORF">FTW19_23530</name>
</gene>
<dbReference type="OrthoDB" id="9757939at2"/>
<dbReference type="Pfam" id="PF20736">
    <property type="entry name" value="Glyco_hydro127M"/>
    <property type="match status" value="1"/>
</dbReference>
<evidence type="ECO:0008006" key="5">
    <source>
        <dbReference type="Google" id="ProtNLM"/>
    </source>
</evidence>
<evidence type="ECO:0000313" key="3">
    <source>
        <dbReference type="EMBL" id="QEE31516.1"/>
    </source>
</evidence>
<proteinExistence type="predicted"/>
<evidence type="ECO:0000313" key="4">
    <source>
        <dbReference type="Proteomes" id="UP000321820"/>
    </source>
</evidence>
<dbReference type="KEGG" id="talb:FTW19_23530"/>
<dbReference type="InterPro" id="IPR008928">
    <property type="entry name" value="6-hairpin_glycosidase_sf"/>
</dbReference>
<sequence length="654" mass="72714">MKYAGLASASPVFDSSFDWLGDPAKSVRTGEFQLLPLGSVQPKGWLRRQLEIQANGLSGHLDETWPDVGPKSGWLGGTGESWERGPYFLDGLIPLAYLLGDERLKAKAQRFVDWTLKSQTADGMFGPASNNDWWPRMVMLKALAQYQEATADPRVVPMMQRYFKYQLAALPNRPLTSWGRFRWQDQVLTVLWLYDRAPDPALLDLAKLLRAQGYDWMAQYENFQYKEKMSSAHLDQMEKMPGFKDIKLATHGVNNGQAVKTGAIWSRVSGADSDRQAVLKMIAELDRYHGLPNGMFSCDEHLAGRSPSQGSELCTVVEYMYSLEQSLAVLGDASLADRLEKLAFNALPGTMTDDMWAHQYDQQPNQVECSLHKEPWSTNGPESNLYGLEPHFGCCTANFSQGWPKFAANLFMTSAQGAVVAAAYSPCEAQLKLQGTNVHIAQETEYPFRGSIRMAVNPSKPVKFPFLLRIPGWADGAEIAVNGRKENAPSAGTFARVDREWKQGDVITISFPMQPRVITGFNNSVSVERGPLVFSYNIGQDWLKLRDRGMTADWQVYPSSRWNYALAVDPAGSSQKITVTERALGDRPFAAEGTPTQLQVKAKLLPSWMANEGTAAVVPESPVESAEKEETIALVPYAAAKLRITSFPRLKESS</sequence>
<dbReference type="AlphaFoldDB" id="A0A5B9ENC5"/>
<dbReference type="Pfam" id="PF07944">
    <property type="entry name" value="Beta-AFase-like_GH127_cat"/>
    <property type="match status" value="1"/>
</dbReference>
<dbReference type="InterPro" id="IPR049174">
    <property type="entry name" value="Beta-AFase-like"/>
</dbReference>
<dbReference type="InterPro" id="IPR012878">
    <property type="entry name" value="Beta-AFase-like_GH127_cat"/>
</dbReference>
<dbReference type="PANTHER" id="PTHR43465:SF2">
    <property type="entry name" value="DUF1680 DOMAIN PROTEIN (AFU_ORTHOLOGUE AFUA_1G08910)"/>
    <property type="match status" value="1"/>
</dbReference>
<dbReference type="SUPFAM" id="SSF48208">
    <property type="entry name" value="Six-hairpin glycosidases"/>
    <property type="match status" value="1"/>
</dbReference>
<keyword evidence="4" id="KW-1185">Reference proteome</keyword>
<dbReference type="EMBL" id="CP042806">
    <property type="protein sequence ID" value="QEE31516.1"/>
    <property type="molecule type" value="Genomic_DNA"/>
</dbReference>
<feature type="domain" description="Non-reducing end beta-L-arabinofuranosidase-like GH127 middle" evidence="2">
    <location>
        <begin position="419"/>
        <end position="513"/>
    </location>
</feature>
<dbReference type="InterPro" id="IPR049046">
    <property type="entry name" value="Beta-AFase-like_GH127_middle"/>
</dbReference>
<dbReference type="Proteomes" id="UP000321820">
    <property type="component" value="Chromosome"/>
</dbReference>
<dbReference type="PANTHER" id="PTHR43465">
    <property type="entry name" value="DUF1680 DOMAIN PROTEIN (AFU_ORTHOLOGUE AFUA_1G08910)"/>
    <property type="match status" value="1"/>
</dbReference>
<reference evidence="3 4" key="1">
    <citation type="submission" date="2019-08" db="EMBL/GenBank/DDBJ databases">
        <title>Complete genome sequence of Terriglobus albidus strain ORNL.</title>
        <authorList>
            <person name="Podar M."/>
        </authorList>
    </citation>
    <scope>NUCLEOTIDE SEQUENCE [LARGE SCALE GENOMIC DNA]</scope>
    <source>
        <strain evidence="3 4">ORNL</strain>
    </source>
</reference>
<accession>A0A5B9ENC5</accession>
<protein>
    <recommendedName>
        <fullName evidence="5">Transcriptional initiation protein Tat</fullName>
    </recommendedName>
</protein>
<dbReference type="GO" id="GO:0005975">
    <property type="term" value="P:carbohydrate metabolic process"/>
    <property type="evidence" value="ECO:0007669"/>
    <property type="project" value="InterPro"/>
</dbReference>
<name>A0A5B9ENC5_9BACT</name>
<evidence type="ECO:0000259" key="1">
    <source>
        <dbReference type="Pfam" id="PF07944"/>
    </source>
</evidence>
<evidence type="ECO:0000259" key="2">
    <source>
        <dbReference type="Pfam" id="PF20736"/>
    </source>
</evidence>
<feature type="domain" description="Non-reducing end beta-L-arabinofuranosidase-like GH127 catalytic" evidence="1">
    <location>
        <begin position="95"/>
        <end position="407"/>
    </location>
</feature>
<organism evidence="3 4">
    <name type="scientific">Terriglobus albidus</name>
    <dbReference type="NCBI Taxonomy" id="1592106"/>
    <lineage>
        <taxon>Bacteria</taxon>
        <taxon>Pseudomonadati</taxon>
        <taxon>Acidobacteriota</taxon>
        <taxon>Terriglobia</taxon>
        <taxon>Terriglobales</taxon>
        <taxon>Acidobacteriaceae</taxon>
        <taxon>Terriglobus</taxon>
    </lineage>
</organism>